<evidence type="ECO:0000256" key="2">
    <source>
        <dbReference type="ARBA" id="ARBA00022679"/>
    </source>
</evidence>
<dbReference type="AlphaFoldDB" id="A0A498ISD3"/>
<keyword evidence="2" id="KW-0808">Transferase</keyword>
<dbReference type="GO" id="GO:0016301">
    <property type="term" value="F:kinase activity"/>
    <property type="evidence" value="ECO:0007669"/>
    <property type="project" value="UniProtKB-KW"/>
</dbReference>
<name>A0A498ISD3_MALDO</name>
<comment type="caution">
    <text evidence="6">The sequence shown here is derived from an EMBL/GenBank/DDBJ whole genome shotgun (WGS) entry which is preliminary data.</text>
</comment>
<dbReference type="PANTHER" id="PTHR47983:SF23">
    <property type="entry name" value="PROLINE-RICH RECEPTOR-LIKE PROTEIN KINASE PERK13"/>
    <property type="match status" value="1"/>
</dbReference>
<dbReference type="SUPFAM" id="SSF56112">
    <property type="entry name" value="Protein kinase-like (PK-like)"/>
    <property type="match status" value="1"/>
</dbReference>
<evidence type="ECO:0000256" key="1">
    <source>
        <dbReference type="ARBA" id="ARBA00022553"/>
    </source>
</evidence>
<sequence>MTLEAHKESDQKVLDEASLHNYNNSSRRFSDQPDFVLGQPLKVSWETVEEMTFGFRTRILADEKSDYSVYEGFWEPVYGSQVMVMRYNTTACTSTSPGNSRGVLEAEKKAALSMHHKNILSLAGYCNCDNTMILIFPSAKRGSLETNLYGKLVRPLLMKGAFHELLDEKWDADIHEMFRVMYTASQCIETSPDSRPCMSEGQIRNSIF</sequence>
<evidence type="ECO:0000256" key="4">
    <source>
        <dbReference type="ARBA" id="ARBA00022777"/>
    </source>
</evidence>
<keyword evidence="5" id="KW-0067">ATP-binding</keyword>
<evidence type="ECO:0000313" key="7">
    <source>
        <dbReference type="Proteomes" id="UP000290289"/>
    </source>
</evidence>
<evidence type="ECO:0000313" key="6">
    <source>
        <dbReference type="EMBL" id="RXH84361.1"/>
    </source>
</evidence>
<accession>A0A498ISD3</accession>
<keyword evidence="7" id="KW-1185">Reference proteome</keyword>
<organism evidence="6 7">
    <name type="scientific">Malus domestica</name>
    <name type="common">Apple</name>
    <name type="synonym">Pyrus malus</name>
    <dbReference type="NCBI Taxonomy" id="3750"/>
    <lineage>
        <taxon>Eukaryota</taxon>
        <taxon>Viridiplantae</taxon>
        <taxon>Streptophyta</taxon>
        <taxon>Embryophyta</taxon>
        <taxon>Tracheophyta</taxon>
        <taxon>Spermatophyta</taxon>
        <taxon>Magnoliopsida</taxon>
        <taxon>eudicotyledons</taxon>
        <taxon>Gunneridae</taxon>
        <taxon>Pentapetalae</taxon>
        <taxon>rosids</taxon>
        <taxon>fabids</taxon>
        <taxon>Rosales</taxon>
        <taxon>Rosaceae</taxon>
        <taxon>Amygdaloideae</taxon>
        <taxon>Maleae</taxon>
        <taxon>Malus</taxon>
    </lineage>
</organism>
<dbReference type="Proteomes" id="UP000290289">
    <property type="component" value="Chromosome 11"/>
</dbReference>
<protein>
    <recommendedName>
        <fullName evidence="8">Serine-threonine/tyrosine-protein kinase catalytic domain-containing protein</fullName>
    </recommendedName>
</protein>
<evidence type="ECO:0000256" key="3">
    <source>
        <dbReference type="ARBA" id="ARBA00022741"/>
    </source>
</evidence>
<proteinExistence type="predicted"/>
<keyword evidence="1" id="KW-0597">Phosphoprotein</keyword>
<dbReference type="PANTHER" id="PTHR47983">
    <property type="entry name" value="PTO-INTERACTING PROTEIN 1-LIKE"/>
    <property type="match status" value="1"/>
</dbReference>
<dbReference type="InterPro" id="IPR052101">
    <property type="entry name" value="Plant_StressResp_Kinase"/>
</dbReference>
<dbReference type="InterPro" id="IPR011009">
    <property type="entry name" value="Kinase-like_dom_sf"/>
</dbReference>
<keyword evidence="3" id="KW-0547">Nucleotide-binding</keyword>
<evidence type="ECO:0008006" key="8">
    <source>
        <dbReference type="Google" id="ProtNLM"/>
    </source>
</evidence>
<keyword evidence="4" id="KW-0418">Kinase</keyword>
<dbReference type="GO" id="GO:0005524">
    <property type="term" value="F:ATP binding"/>
    <property type="evidence" value="ECO:0007669"/>
    <property type="project" value="UniProtKB-KW"/>
</dbReference>
<evidence type="ECO:0000256" key="5">
    <source>
        <dbReference type="ARBA" id="ARBA00022840"/>
    </source>
</evidence>
<gene>
    <name evidence="6" type="ORF">DVH24_027260</name>
</gene>
<reference evidence="6 7" key="1">
    <citation type="submission" date="2018-10" db="EMBL/GenBank/DDBJ databases">
        <title>A high-quality apple genome assembly.</title>
        <authorList>
            <person name="Hu J."/>
        </authorList>
    </citation>
    <scope>NUCLEOTIDE SEQUENCE [LARGE SCALE GENOMIC DNA]</scope>
    <source>
        <strain evidence="7">cv. HFTH1</strain>
        <tissue evidence="6">Young leaf</tissue>
    </source>
</reference>
<dbReference type="EMBL" id="RDQH01000337">
    <property type="protein sequence ID" value="RXH84361.1"/>
    <property type="molecule type" value="Genomic_DNA"/>
</dbReference>
<dbReference type="Gene3D" id="3.30.200.20">
    <property type="entry name" value="Phosphorylase Kinase, domain 1"/>
    <property type="match status" value="1"/>
</dbReference>